<dbReference type="Proteomes" id="UP000485880">
    <property type="component" value="Unassembled WGS sequence"/>
</dbReference>
<dbReference type="AlphaFoldDB" id="A0A8B6MBT6"/>
<organism evidence="1 2">
    <name type="scientific">Methylocella tundrae</name>
    <dbReference type="NCBI Taxonomy" id="227605"/>
    <lineage>
        <taxon>Bacteria</taxon>
        <taxon>Pseudomonadati</taxon>
        <taxon>Pseudomonadota</taxon>
        <taxon>Alphaproteobacteria</taxon>
        <taxon>Hyphomicrobiales</taxon>
        <taxon>Beijerinckiaceae</taxon>
        <taxon>Methylocella</taxon>
    </lineage>
</organism>
<keyword evidence="2" id="KW-1185">Reference proteome</keyword>
<gene>
    <name evidence="1" type="ORF">MPC4_80045</name>
</gene>
<sequence>MRAAPRALGSGACFGVSEMTKGCELKGGGRNDEGEPANHTARWPEPAIVATRMRLAALAKRLETGGRSSSALPAE</sequence>
<evidence type="ECO:0000313" key="2">
    <source>
        <dbReference type="Proteomes" id="UP000485880"/>
    </source>
</evidence>
<protein>
    <submittedName>
        <fullName evidence="1">Uncharacterized protein</fullName>
    </submittedName>
</protein>
<dbReference type="EMBL" id="CABFMQ020000142">
    <property type="protein sequence ID" value="VTZ52374.1"/>
    <property type="molecule type" value="Genomic_DNA"/>
</dbReference>
<reference evidence="1 2" key="1">
    <citation type="submission" date="2019-05" db="EMBL/GenBank/DDBJ databases">
        <authorList>
            <person name="Farhan Ul Haque M."/>
        </authorList>
    </citation>
    <scope>NUCLEOTIDE SEQUENCE [LARGE SCALE GENOMIC DNA]</scope>
    <source>
        <strain evidence="1">2</strain>
    </source>
</reference>
<name>A0A8B6MBT6_METTU</name>
<evidence type="ECO:0000313" key="1">
    <source>
        <dbReference type="EMBL" id="VTZ52374.1"/>
    </source>
</evidence>
<comment type="caution">
    <text evidence="1">The sequence shown here is derived from an EMBL/GenBank/DDBJ whole genome shotgun (WGS) entry which is preliminary data.</text>
</comment>
<proteinExistence type="predicted"/>
<accession>A0A8B6MBT6</accession>